<name>A0ABT8L2E0_9BACT</name>
<keyword evidence="1" id="KW-0472">Membrane</keyword>
<dbReference type="EMBL" id="JAUJEB010000001">
    <property type="protein sequence ID" value="MDN5211917.1"/>
    <property type="molecule type" value="Genomic_DNA"/>
</dbReference>
<protein>
    <submittedName>
        <fullName evidence="2">Uncharacterized protein</fullName>
    </submittedName>
</protein>
<feature type="transmembrane region" description="Helical" evidence="1">
    <location>
        <begin position="156"/>
        <end position="177"/>
    </location>
</feature>
<dbReference type="RefSeq" id="WP_346757244.1">
    <property type="nucleotide sequence ID" value="NZ_JAUJEB010000001.1"/>
</dbReference>
<proteinExistence type="predicted"/>
<feature type="transmembrane region" description="Helical" evidence="1">
    <location>
        <begin position="183"/>
        <end position="202"/>
    </location>
</feature>
<keyword evidence="1" id="KW-1133">Transmembrane helix</keyword>
<evidence type="ECO:0000256" key="1">
    <source>
        <dbReference type="SAM" id="Phobius"/>
    </source>
</evidence>
<sequence length="360" mass="41931">MEDQFKAYEKQLQKKHRFGWPPNYQEHTHTRLHKKTFLSIVIEACKKLDWDVVYTDEKSVEAKRKGVWNKWTEKITVTHEYNRAHVKSVSLGNGWDNGRNYKNVQLFLHVFETTEKTYDQVALEALEKAVEKKENWDDYEVPATLPQPKKRIKPQLMIPVIGGLATALLLGFSLAFLTVKFTYIIGIYEVIVGFIVGFFFKYLIRLGNYTNFDVLPYVIGGVVFLIYLSNQYFLYELTWTSRNLEPIGFLEFLQLRLRQGLTIKSINTGPIGLVISWVFQLVFTYLISYLRVIAALTVYLIDRVPTEVSEFAMYHFIKGKTRDQVRLALSDMGWTSEQCQNEAFDAIAGMQSAREFHRAE</sequence>
<keyword evidence="1" id="KW-0812">Transmembrane</keyword>
<evidence type="ECO:0000313" key="2">
    <source>
        <dbReference type="EMBL" id="MDN5211917.1"/>
    </source>
</evidence>
<feature type="transmembrane region" description="Helical" evidence="1">
    <location>
        <begin position="277"/>
        <end position="301"/>
    </location>
</feature>
<accession>A0ABT8L2E0</accession>
<keyword evidence="3" id="KW-1185">Reference proteome</keyword>
<feature type="transmembrane region" description="Helical" evidence="1">
    <location>
        <begin position="214"/>
        <end position="234"/>
    </location>
</feature>
<dbReference type="Proteomes" id="UP001172083">
    <property type="component" value="Unassembled WGS sequence"/>
</dbReference>
<comment type="caution">
    <text evidence="2">The sequence shown here is derived from an EMBL/GenBank/DDBJ whole genome shotgun (WGS) entry which is preliminary data.</text>
</comment>
<reference evidence="2" key="1">
    <citation type="submission" date="2023-06" db="EMBL/GenBank/DDBJ databases">
        <title>Genomic of Agaribacillus aureum.</title>
        <authorList>
            <person name="Wang G."/>
        </authorList>
    </citation>
    <scope>NUCLEOTIDE SEQUENCE</scope>
    <source>
        <strain evidence="2">BMA12</strain>
    </source>
</reference>
<organism evidence="2 3">
    <name type="scientific">Agaribacillus aureus</name>
    <dbReference type="NCBI Taxonomy" id="3051825"/>
    <lineage>
        <taxon>Bacteria</taxon>
        <taxon>Pseudomonadati</taxon>
        <taxon>Bacteroidota</taxon>
        <taxon>Cytophagia</taxon>
        <taxon>Cytophagales</taxon>
        <taxon>Splendidivirgaceae</taxon>
        <taxon>Agaribacillus</taxon>
    </lineage>
</organism>
<evidence type="ECO:0000313" key="3">
    <source>
        <dbReference type="Proteomes" id="UP001172083"/>
    </source>
</evidence>
<gene>
    <name evidence="2" type="ORF">QQ020_07635</name>
</gene>